<dbReference type="InterPro" id="IPR036291">
    <property type="entry name" value="NAD(P)-bd_dom_sf"/>
</dbReference>
<organism evidence="3 4">
    <name type="scientific">[Clostridium] methylpentosum DSM 5476</name>
    <dbReference type="NCBI Taxonomy" id="537013"/>
    <lineage>
        <taxon>Bacteria</taxon>
        <taxon>Bacillati</taxon>
        <taxon>Bacillota</taxon>
        <taxon>Clostridia</taxon>
        <taxon>Eubacteriales</taxon>
        <taxon>Oscillospiraceae</taxon>
        <taxon>Oscillospiraceae incertae sedis</taxon>
    </lineage>
</organism>
<dbReference type="InterPro" id="IPR002347">
    <property type="entry name" value="SDR_fam"/>
</dbReference>
<dbReference type="PROSITE" id="PS00061">
    <property type="entry name" value="ADH_SHORT"/>
    <property type="match status" value="1"/>
</dbReference>
<dbReference type="STRING" id="537013.CLOSTMETH_03243"/>
<dbReference type="PANTHER" id="PTHR43639:SF1">
    <property type="entry name" value="SHORT-CHAIN DEHYDROGENASE_REDUCTASE FAMILY PROTEIN"/>
    <property type="match status" value="1"/>
</dbReference>
<comment type="similarity">
    <text evidence="1">Belongs to the short-chain dehydrogenases/reductases (SDR) family.</text>
</comment>
<protein>
    <submittedName>
        <fullName evidence="3">Oxidoreductase, short chain dehydrogenase/reductase family protein</fullName>
    </submittedName>
</protein>
<evidence type="ECO:0000313" key="3">
    <source>
        <dbReference type="EMBL" id="EEG29130.1"/>
    </source>
</evidence>
<keyword evidence="2" id="KW-0560">Oxidoreductase</keyword>
<dbReference type="eggNOG" id="COG1028">
    <property type="taxonomic scope" value="Bacteria"/>
</dbReference>
<dbReference type="PRINTS" id="PR00081">
    <property type="entry name" value="GDHRDH"/>
</dbReference>
<dbReference type="Proteomes" id="UP000003340">
    <property type="component" value="Unassembled WGS sequence"/>
</dbReference>
<dbReference type="PANTHER" id="PTHR43639">
    <property type="entry name" value="OXIDOREDUCTASE, SHORT-CHAIN DEHYDROGENASE/REDUCTASE FAMILY (AFU_ORTHOLOGUE AFUA_5G02870)"/>
    <property type="match status" value="1"/>
</dbReference>
<dbReference type="SUPFAM" id="SSF51735">
    <property type="entry name" value="NAD(P)-binding Rossmann-fold domains"/>
    <property type="match status" value="1"/>
</dbReference>
<dbReference type="Pfam" id="PF13561">
    <property type="entry name" value="adh_short_C2"/>
    <property type="match status" value="1"/>
</dbReference>
<evidence type="ECO:0000256" key="1">
    <source>
        <dbReference type="ARBA" id="ARBA00006484"/>
    </source>
</evidence>
<evidence type="ECO:0000256" key="2">
    <source>
        <dbReference type="ARBA" id="ARBA00023002"/>
    </source>
</evidence>
<dbReference type="HOGENOM" id="CLU_010194_1_0_9"/>
<dbReference type="PRINTS" id="PR00080">
    <property type="entry name" value="SDRFAMILY"/>
</dbReference>
<dbReference type="GO" id="GO:0008206">
    <property type="term" value="P:bile acid metabolic process"/>
    <property type="evidence" value="ECO:0007669"/>
    <property type="project" value="UniProtKB-ARBA"/>
</dbReference>
<proteinExistence type="inferred from homology"/>
<dbReference type="InterPro" id="IPR020904">
    <property type="entry name" value="Sc_DH/Rdtase_CS"/>
</dbReference>
<evidence type="ECO:0000313" key="4">
    <source>
        <dbReference type="Proteomes" id="UP000003340"/>
    </source>
</evidence>
<dbReference type="GO" id="GO:0016491">
    <property type="term" value="F:oxidoreductase activity"/>
    <property type="evidence" value="ECO:0007669"/>
    <property type="project" value="UniProtKB-KW"/>
</dbReference>
<name>C0EH43_9FIRM</name>
<dbReference type="AlphaFoldDB" id="C0EH43"/>
<accession>C0EH43</accession>
<gene>
    <name evidence="3" type="ORF">CLOSTMETH_03243</name>
</gene>
<reference evidence="3 4" key="1">
    <citation type="submission" date="2009-01" db="EMBL/GenBank/DDBJ databases">
        <authorList>
            <person name="Fulton L."/>
            <person name="Clifton S."/>
            <person name="Fulton B."/>
            <person name="Xu J."/>
            <person name="Minx P."/>
            <person name="Pepin K.H."/>
            <person name="Johnson M."/>
            <person name="Bhonagiri V."/>
            <person name="Nash W.E."/>
            <person name="Mardis E.R."/>
            <person name="Wilson R.K."/>
        </authorList>
    </citation>
    <scope>NUCLEOTIDE SEQUENCE [LARGE SCALE GENOMIC DNA]</scope>
    <source>
        <strain evidence="3 4">DSM 5476</strain>
    </source>
</reference>
<dbReference type="EMBL" id="ACEC01000115">
    <property type="protein sequence ID" value="EEG29130.1"/>
    <property type="molecule type" value="Genomic_DNA"/>
</dbReference>
<dbReference type="PROSITE" id="PS51257">
    <property type="entry name" value="PROKAR_LIPOPROTEIN"/>
    <property type="match status" value="1"/>
</dbReference>
<comment type="caution">
    <text evidence="3">The sequence shown here is derived from an EMBL/GenBank/DDBJ whole genome shotgun (WGS) entry which is preliminary data.</text>
</comment>
<dbReference type="FunFam" id="3.40.50.720:FF:000084">
    <property type="entry name" value="Short-chain dehydrogenase reductase"/>
    <property type="match status" value="1"/>
</dbReference>
<dbReference type="Gene3D" id="3.40.50.720">
    <property type="entry name" value="NAD(P)-binding Rossmann-like Domain"/>
    <property type="match status" value="1"/>
</dbReference>
<reference evidence="3 4" key="2">
    <citation type="submission" date="2009-02" db="EMBL/GenBank/DDBJ databases">
        <title>Draft genome sequence of Clostridium methylpentosum (DSM 5476).</title>
        <authorList>
            <person name="Sudarsanam P."/>
            <person name="Ley R."/>
            <person name="Guruge J."/>
            <person name="Turnbaugh P.J."/>
            <person name="Mahowald M."/>
            <person name="Liep D."/>
            <person name="Gordon J."/>
        </authorList>
    </citation>
    <scope>NUCLEOTIDE SEQUENCE [LARGE SCALE GENOMIC DNA]</scope>
    <source>
        <strain evidence="3 4">DSM 5476</strain>
    </source>
</reference>
<keyword evidence="4" id="KW-1185">Reference proteome</keyword>
<sequence>MMDWTGKVCVVTGGAQGIGRELVTGFSSLGACVAFIDTNQEAGEQLLASLHRDGKNVLFVHGDIAEHAVLEEFSRRVADAFGSVDVLVNNACLTRGGILTPCGYDEFNYVLRVGVSAPYYLTQLLLSLFREGASVVNLSSTRAGMSQRDTESYSAAKGGISSLTHALANSLAGKVRVNAIAPGWIETGRGEHSEADRAQHPSGRVGQPDDILRAVLFLCDRENNFINGETLTIDGGMSRRMIYSGDEGWEYHP</sequence>